<gene>
    <name evidence="1" type="ORF">LVIROSA_LOCUS29267</name>
</gene>
<name>A0AAU9P036_9ASTR</name>
<evidence type="ECO:0000313" key="1">
    <source>
        <dbReference type="EMBL" id="CAH1443343.1"/>
    </source>
</evidence>
<reference evidence="1 2" key="1">
    <citation type="submission" date="2022-01" db="EMBL/GenBank/DDBJ databases">
        <authorList>
            <person name="Xiong W."/>
            <person name="Schranz E."/>
        </authorList>
    </citation>
    <scope>NUCLEOTIDE SEQUENCE [LARGE SCALE GENOMIC DNA]</scope>
</reference>
<sequence>MRLRHFHSLVPDALHHLHRCTRSITATLLFVSVAHVVPSVQSTNEETQLPTQSPTIAVSLQLQGSTMESSRIDVDLDGESEAVEQNKVPVVGDKRTSNAWRNYTDVRDPKTVVE</sequence>
<comment type="caution">
    <text evidence="1">The sequence shown here is derived from an EMBL/GenBank/DDBJ whole genome shotgun (WGS) entry which is preliminary data.</text>
</comment>
<accession>A0AAU9P036</accession>
<protein>
    <submittedName>
        <fullName evidence="1">Uncharacterized protein</fullName>
    </submittedName>
</protein>
<dbReference type="EMBL" id="CAKMRJ010005412">
    <property type="protein sequence ID" value="CAH1443343.1"/>
    <property type="molecule type" value="Genomic_DNA"/>
</dbReference>
<evidence type="ECO:0000313" key="2">
    <source>
        <dbReference type="Proteomes" id="UP001157418"/>
    </source>
</evidence>
<dbReference type="AlphaFoldDB" id="A0AAU9P036"/>
<proteinExistence type="predicted"/>
<dbReference type="Proteomes" id="UP001157418">
    <property type="component" value="Unassembled WGS sequence"/>
</dbReference>
<organism evidence="1 2">
    <name type="scientific">Lactuca virosa</name>
    <dbReference type="NCBI Taxonomy" id="75947"/>
    <lineage>
        <taxon>Eukaryota</taxon>
        <taxon>Viridiplantae</taxon>
        <taxon>Streptophyta</taxon>
        <taxon>Embryophyta</taxon>
        <taxon>Tracheophyta</taxon>
        <taxon>Spermatophyta</taxon>
        <taxon>Magnoliopsida</taxon>
        <taxon>eudicotyledons</taxon>
        <taxon>Gunneridae</taxon>
        <taxon>Pentapetalae</taxon>
        <taxon>asterids</taxon>
        <taxon>campanulids</taxon>
        <taxon>Asterales</taxon>
        <taxon>Asteraceae</taxon>
        <taxon>Cichorioideae</taxon>
        <taxon>Cichorieae</taxon>
        <taxon>Lactucinae</taxon>
        <taxon>Lactuca</taxon>
    </lineage>
</organism>
<keyword evidence="2" id="KW-1185">Reference proteome</keyword>